<dbReference type="OMA" id="PRAVETH"/>
<dbReference type="EMBL" id="SWFT01000124">
    <property type="protein sequence ID" value="KAA8899350.1"/>
    <property type="molecule type" value="Genomic_DNA"/>
</dbReference>
<keyword evidence="15" id="KW-0131">Cell cycle</keyword>
<proteinExistence type="inferred from homology"/>
<protein>
    <recommendedName>
        <fullName evidence="5">DASH complex subunit ASK1</fullName>
    </recommendedName>
    <alternativeName>
        <fullName evidence="17">Outer kinetochore protein ASK1</fullName>
    </alternativeName>
</protein>
<evidence type="ECO:0000256" key="4">
    <source>
        <dbReference type="ARBA" id="ARBA00010731"/>
    </source>
</evidence>
<keyword evidence="12" id="KW-0995">Kinetochore</keyword>
<keyword evidence="6" id="KW-0158">Chromosome</keyword>
<evidence type="ECO:0000256" key="7">
    <source>
        <dbReference type="ARBA" id="ARBA00022490"/>
    </source>
</evidence>
<evidence type="ECO:0000256" key="16">
    <source>
        <dbReference type="ARBA" id="ARBA00023328"/>
    </source>
</evidence>
<evidence type="ECO:0000256" key="8">
    <source>
        <dbReference type="ARBA" id="ARBA00022618"/>
    </source>
</evidence>
<dbReference type="GO" id="GO:0072686">
    <property type="term" value="C:mitotic spindle"/>
    <property type="evidence" value="ECO:0007669"/>
    <property type="project" value="InterPro"/>
</dbReference>
<evidence type="ECO:0000256" key="9">
    <source>
        <dbReference type="ARBA" id="ARBA00022701"/>
    </source>
</evidence>
<organism evidence="19 20">
    <name type="scientific">Diutina rugosa</name>
    <name type="common">Yeast</name>
    <name type="synonym">Candida rugosa</name>
    <dbReference type="NCBI Taxonomy" id="5481"/>
    <lineage>
        <taxon>Eukaryota</taxon>
        <taxon>Fungi</taxon>
        <taxon>Dikarya</taxon>
        <taxon>Ascomycota</taxon>
        <taxon>Saccharomycotina</taxon>
        <taxon>Pichiomycetes</taxon>
        <taxon>Debaryomycetaceae</taxon>
        <taxon>Diutina</taxon>
    </lineage>
</organism>
<dbReference type="GO" id="GO:0042729">
    <property type="term" value="C:DASH complex"/>
    <property type="evidence" value="ECO:0007669"/>
    <property type="project" value="InterPro"/>
</dbReference>
<evidence type="ECO:0000256" key="3">
    <source>
        <dbReference type="ARBA" id="ARBA00004629"/>
    </source>
</evidence>
<feature type="compositionally biased region" description="Low complexity" evidence="18">
    <location>
        <begin position="332"/>
        <end position="357"/>
    </location>
</feature>
<evidence type="ECO:0000256" key="11">
    <source>
        <dbReference type="ARBA" id="ARBA00022829"/>
    </source>
</evidence>
<evidence type="ECO:0000256" key="14">
    <source>
        <dbReference type="ARBA" id="ARBA00023242"/>
    </source>
</evidence>
<dbReference type="RefSeq" id="XP_034010864.1">
    <property type="nucleotide sequence ID" value="XM_034157238.1"/>
</dbReference>
<feature type="compositionally biased region" description="Polar residues" evidence="18">
    <location>
        <begin position="425"/>
        <end position="438"/>
    </location>
</feature>
<comment type="similarity">
    <text evidence="4">Belongs to the DASH complex ASK1 family.</text>
</comment>
<keyword evidence="13" id="KW-0206">Cytoskeleton</keyword>
<gene>
    <name evidence="19" type="ORF">DIURU_004372</name>
</gene>
<reference evidence="19 20" key="1">
    <citation type="submission" date="2019-07" db="EMBL/GenBank/DDBJ databases">
        <title>Genome assembly of two rare yeast pathogens: Diutina rugosa and Trichomonascus ciferrii.</title>
        <authorList>
            <person name="Mixao V."/>
            <person name="Saus E."/>
            <person name="Hansen A."/>
            <person name="Lass-Flor C."/>
            <person name="Gabaldon T."/>
        </authorList>
    </citation>
    <scope>NUCLEOTIDE SEQUENCE [LARGE SCALE GENOMIC DNA]</scope>
    <source>
        <strain evidence="19 20">CBS 613</strain>
    </source>
</reference>
<keyword evidence="7" id="KW-0963">Cytoplasm</keyword>
<dbReference type="PANTHER" id="PTHR28200">
    <property type="entry name" value="DASH COMPLEX SUBUNIT ASK1"/>
    <property type="match status" value="1"/>
</dbReference>
<dbReference type="Proteomes" id="UP000449547">
    <property type="component" value="Unassembled WGS sequence"/>
</dbReference>
<evidence type="ECO:0000256" key="5">
    <source>
        <dbReference type="ARBA" id="ARBA00014520"/>
    </source>
</evidence>
<dbReference type="GO" id="GO:0044732">
    <property type="term" value="C:mitotic spindle pole body"/>
    <property type="evidence" value="ECO:0007669"/>
    <property type="project" value="TreeGrafter"/>
</dbReference>
<feature type="compositionally biased region" description="Polar residues" evidence="18">
    <location>
        <begin position="473"/>
        <end position="494"/>
    </location>
</feature>
<evidence type="ECO:0000256" key="12">
    <source>
        <dbReference type="ARBA" id="ARBA00022838"/>
    </source>
</evidence>
<sequence>MPKRYSIVPPRTSDDSVLHLDQVEQQIITTMMKIDANISRANNIINDEIIPIIREYGQTTEAIGDSVEFWKRLFESSANVIIDTKDDVTTATANPTAPPRPNLRPPALVTPSDDPSISFNSIEGHTGAAPIYRKRTPSPTKPAPPTALKAKNNQDTDTLESQPKLDPVSERYLDQHQPQSTKKVQSTTTKKSTIDLYSSPNRVAGRAVPPSSPTRATPRRPQPKPPASQVGNLQPVSLAPTAPEAYESGFRAGYRAGLSPLRSPQFDVSSTISPPRPRLSEYTQSMMDRRPPPRDDSSSLLAPPQLETEIVPPEQNDSLHLPSSAGLPPTSPAQQQQPQPQPSQSSQSSRKPSLMPSIRLRTQPSASRLSGTHHEANINDNDDDDEVLPFVRGTPERRRYTPPRSKTMVFTSSQPPINPAVTPRATRTSPLRSVTTVRRQGYYRSTARKSPLPPRPLSSSPRRPSPQRVKLTSVRSGRLSPQKSVRYSIGSPNRNIRFFDNPSSPHVAKGAAQQPSLASAPANAHISTTQPPLTNQPPPANQPPPMASQPQAEAEEDEDLKKRLGPELYARFMAIRRG</sequence>
<keyword evidence="16" id="KW-0137">Centromere</keyword>
<evidence type="ECO:0000256" key="10">
    <source>
        <dbReference type="ARBA" id="ARBA00022776"/>
    </source>
</evidence>
<dbReference type="InterPro" id="IPR013964">
    <property type="entry name" value="DASH_Ask1"/>
</dbReference>
<evidence type="ECO:0000256" key="17">
    <source>
        <dbReference type="ARBA" id="ARBA00029735"/>
    </source>
</evidence>
<feature type="compositionally biased region" description="Polar residues" evidence="18">
    <location>
        <begin position="360"/>
        <end position="370"/>
    </location>
</feature>
<dbReference type="VEuPathDB" id="FungiDB:DIURU_004372"/>
<dbReference type="AlphaFoldDB" id="A0A642UM38"/>
<feature type="compositionally biased region" description="Basic and acidic residues" evidence="18">
    <location>
        <begin position="287"/>
        <end position="297"/>
    </location>
</feature>
<evidence type="ECO:0000313" key="20">
    <source>
        <dbReference type="Proteomes" id="UP000449547"/>
    </source>
</evidence>
<keyword evidence="11" id="KW-0159">Chromosome partition</keyword>
<comment type="subcellular location">
    <subcellularLocation>
        <location evidence="3">Chromosome</location>
        <location evidence="3">Centromere</location>
        <location evidence="3">Kinetochore</location>
    </subcellularLocation>
    <subcellularLocation>
        <location evidence="2">Cytoplasm</location>
        <location evidence="2">Cytoskeleton</location>
        <location evidence="2">Spindle</location>
    </subcellularLocation>
    <subcellularLocation>
        <location evidence="1">Nucleus</location>
    </subcellularLocation>
</comment>
<comment type="caution">
    <text evidence="19">The sequence shown here is derived from an EMBL/GenBank/DDBJ whole genome shotgun (WGS) entry which is preliminary data.</text>
</comment>
<feature type="compositionally biased region" description="Low complexity" evidence="18">
    <location>
        <begin position="177"/>
        <end position="191"/>
    </location>
</feature>
<evidence type="ECO:0000256" key="15">
    <source>
        <dbReference type="ARBA" id="ARBA00023306"/>
    </source>
</evidence>
<keyword evidence="20" id="KW-1185">Reference proteome</keyword>
<keyword evidence="10" id="KW-0498">Mitosis</keyword>
<feature type="region of interest" description="Disordered" evidence="18">
    <location>
        <begin position="259"/>
        <end position="566"/>
    </location>
</feature>
<evidence type="ECO:0000256" key="6">
    <source>
        <dbReference type="ARBA" id="ARBA00022454"/>
    </source>
</evidence>
<dbReference type="PANTHER" id="PTHR28200:SF1">
    <property type="entry name" value="DASH COMPLEX SUBUNIT ASK1"/>
    <property type="match status" value="1"/>
</dbReference>
<dbReference type="GO" id="GO:0051301">
    <property type="term" value="P:cell division"/>
    <property type="evidence" value="ECO:0007669"/>
    <property type="project" value="UniProtKB-KW"/>
</dbReference>
<feature type="compositionally biased region" description="Pro residues" evidence="18">
    <location>
        <begin position="534"/>
        <end position="547"/>
    </location>
</feature>
<evidence type="ECO:0000256" key="1">
    <source>
        <dbReference type="ARBA" id="ARBA00004123"/>
    </source>
</evidence>
<name>A0A642UM38_DIURU</name>
<dbReference type="GeneID" id="54783023"/>
<feature type="compositionally biased region" description="Low complexity" evidence="18">
    <location>
        <begin position="511"/>
        <end position="533"/>
    </location>
</feature>
<keyword evidence="8" id="KW-0132">Cell division</keyword>
<feature type="compositionally biased region" description="Polar residues" evidence="18">
    <location>
        <begin position="113"/>
        <end position="123"/>
    </location>
</feature>
<keyword evidence="9" id="KW-0493">Microtubule</keyword>
<keyword evidence="14" id="KW-0539">Nucleus</keyword>
<evidence type="ECO:0000256" key="13">
    <source>
        <dbReference type="ARBA" id="ARBA00023212"/>
    </source>
</evidence>
<dbReference type="Pfam" id="PF08655">
    <property type="entry name" value="DASH_Ask1"/>
    <property type="match status" value="1"/>
</dbReference>
<dbReference type="GO" id="GO:0005874">
    <property type="term" value="C:microtubule"/>
    <property type="evidence" value="ECO:0007669"/>
    <property type="project" value="UniProtKB-KW"/>
</dbReference>
<dbReference type="GO" id="GO:0008608">
    <property type="term" value="P:attachment of spindle microtubules to kinetochore"/>
    <property type="evidence" value="ECO:0007669"/>
    <property type="project" value="InterPro"/>
</dbReference>
<evidence type="ECO:0000313" key="19">
    <source>
        <dbReference type="EMBL" id="KAA8899350.1"/>
    </source>
</evidence>
<feature type="region of interest" description="Disordered" evidence="18">
    <location>
        <begin position="90"/>
        <end position="235"/>
    </location>
</feature>
<accession>A0A642UM38</accession>
<dbReference type="OrthoDB" id="5573898at2759"/>
<evidence type="ECO:0000256" key="18">
    <source>
        <dbReference type="SAM" id="MobiDB-lite"/>
    </source>
</evidence>
<evidence type="ECO:0000256" key="2">
    <source>
        <dbReference type="ARBA" id="ARBA00004186"/>
    </source>
</evidence>